<organism evidence="1 2">
    <name type="scientific">Blepharisma stoltei</name>
    <dbReference type="NCBI Taxonomy" id="1481888"/>
    <lineage>
        <taxon>Eukaryota</taxon>
        <taxon>Sar</taxon>
        <taxon>Alveolata</taxon>
        <taxon>Ciliophora</taxon>
        <taxon>Postciliodesmatophora</taxon>
        <taxon>Heterotrichea</taxon>
        <taxon>Heterotrichida</taxon>
        <taxon>Blepharismidae</taxon>
        <taxon>Blepharisma</taxon>
    </lineage>
</organism>
<reference evidence="1" key="1">
    <citation type="submission" date="2021-09" db="EMBL/GenBank/DDBJ databases">
        <authorList>
            <consortium name="AG Swart"/>
            <person name="Singh M."/>
            <person name="Singh A."/>
            <person name="Seah K."/>
            <person name="Emmerich C."/>
        </authorList>
    </citation>
    <scope>NUCLEOTIDE SEQUENCE</scope>
    <source>
        <strain evidence="1">ATCC30299</strain>
    </source>
</reference>
<dbReference type="AlphaFoldDB" id="A0AAU9JZM1"/>
<dbReference type="Proteomes" id="UP001162131">
    <property type="component" value="Unassembled WGS sequence"/>
</dbReference>
<proteinExistence type="predicted"/>
<protein>
    <submittedName>
        <fullName evidence="1">Uncharacterized protein</fullName>
    </submittedName>
</protein>
<keyword evidence="2" id="KW-1185">Reference proteome</keyword>
<sequence length="210" mass="24862">MITEFPWNERWLNGSEYEFIIRNYEKYSENFGFQILTDHPSFIYTAPSHGLLYFLKENSLRGLGFPRVKGLRKRYKWKKMNFVTALPKQKPKVQYLVATGRLASVCYRMHIVTLDKKSPLLCHMLRIQSHFKSGIGIPSRRHFKENVLPPFLEGEQNNENSENPELKYHKVPRTIHPLTHEAIMYTLAPFRMPLRDASIFLNNCQYEQLL</sequence>
<gene>
    <name evidence="1" type="ORF">BSTOLATCC_MIC50152</name>
</gene>
<evidence type="ECO:0000313" key="1">
    <source>
        <dbReference type="EMBL" id="CAG9330042.1"/>
    </source>
</evidence>
<comment type="caution">
    <text evidence="1">The sequence shown here is derived from an EMBL/GenBank/DDBJ whole genome shotgun (WGS) entry which is preliminary data.</text>
</comment>
<dbReference type="EMBL" id="CAJZBQ010000050">
    <property type="protein sequence ID" value="CAG9330042.1"/>
    <property type="molecule type" value="Genomic_DNA"/>
</dbReference>
<evidence type="ECO:0000313" key="2">
    <source>
        <dbReference type="Proteomes" id="UP001162131"/>
    </source>
</evidence>
<name>A0AAU9JZM1_9CILI</name>
<accession>A0AAU9JZM1</accession>